<protein>
    <submittedName>
        <fullName evidence="1">Uncharacterized protein</fullName>
    </submittedName>
</protein>
<proteinExistence type="predicted"/>
<sequence length="116" mass="12929">MQKALAVGVVPDVGPVILAGDAVHSIAEAGTLGKLVEVGQHFLLERRCDIASLKMHSQQAPDARLQLVRIHFNRQIPSRVPKLLEGLLHHMLGWIAYNRTADAEVKRRQRSFHKSL</sequence>
<dbReference type="AlphaFoldDB" id="A0A645HPZ9"/>
<accession>A0A645HPZ9</accession>
<comment type="caution">
    <text evidence="1">The sequence shown here is derived from an EMBL/GenBank/DDBJ whole genome shotgun (WGS) entry which is preliminary data.</text>
</comment>
<evidence type="ECO:0000313" key="1">
    <source>
        <dbReference type="EMBL" id="MPN40636.1"/>
    </source>
</evidence>
<organism evidence="1">
    <name type="scientific">bioreactor metagenome</name>
    <dbReference type="NCBI Taxonomy" id="1076179"/>
    <lineage>
        <taxon>unclassified sequences</taxon>
        <taxon>metagenomes</taxon>
        <taxon>ecological metagenomes</taxon>
    </lineage>
</organism>
<name>A0A645HPZ9_9ZZZZ</name>
<reference evidence="1" key="1">
    <citation type="submission" date="2019-08" db="EMBL/GenBank/DDBJ databases">
        <authorList>
            <person name="Kucharzyk K."/>
            <person name="Murdoch R.W."/>
            <person name="Higgins S."/>
            <person name="Loffler F."/>
        </authorList>
    </citation>
    <scope>NUCLEOTIDE SEQUENCE</scope>
</reference>
<dbReference type="EMBL" id="VSSQ01097185">
    <property type="protein sequence ID" value="MPN40636.1"/>
    <property type="molecule type" value="Genomic_DNA"/>
</dbReference>
<gene>
    <name evidence="1" type="ORF">SDC9_188174</name>
</gene>